<dbReference type="KEGG" id="proo:MJB10_16315"/>
<organism evidence="1 2">
    <name type="scientific">Paenibacillus roseopurpureus</name>
    <dbReference type="NCBI Taxonomy" id="2918901"/>
    <lineage>
        <taxon>Bacteria</taxon>
        <taxon>Bacillati</taxon>
        <taxon>Bacillota</taxon>
        <taxon>Bacilli</taxon>
        <taxon>Bacillales</taxon>
        <taxon>Paenibacillaceae</taxon>
        <taxon>Paenibacillus</taxon>
    </lineage>
</organism>
<sequence>MNQMMQQSQSQTQTTTDRNVITEKELSYVKDFMSWELLAMKKCKDTANHCTDPQIKALINQTGQKHLDHYNTLLSMLQ</sequence>
<evidence type="ECO:0000313" key="1">
    <source>
        <dbReference type="EMBL" id="WNR42679.1"/>
    </source>
</evidence>
<evidence type="ECO:0008006" key="3">
    <source>
        <dbReference type="Google" id="ProtNLM"/>
    </source>
</evidence>
<dbReference type="EMBL" id="CP130319">
    <property type="protein sequence ID" value="WNR42679.1"/>
    <property type="molecule type" value="Genomic_DNA"/>
</dbReference>
<reference evidence="1" key="1">
    <citation type="submission" date="2022-02" db="EMBL/GenBank/DDBJ databases">
        <title>Paenibacillus sp. MBLB1832 Whole Genome Shotgun Sequencing.</title>
        <authorList>
            <person name="Hwang C.Y."/>
            <person name="Cho E.-S."/>
            <person name="Seo M.-J."/>
        </authorList>
    </citation>
    <scope>NUCLEOTIDE SEQUENCE</scope>
    <source>
        <strain evidence="1">MBLB1832</strain>
    </source>
</reference>
<evidence type="ECO:0000313" key="2">
    <source>
        <dbReference type="Proteomes" id="UP001304650"/>
    </source>
</evidence>
<name>A0AA96RIW5_9BACL</name>
<keyword evidence="2" id="KW-1185">Reference proteome</keyword>
<protein>
    <recommendedName>
        <fullName evidence="3">Spore coat protein</fullName>
    </recommendedName>
</protein>
<gene>
    <name evidence="1" type="ORF">MJB10_16315</name>
</gene>
<dbReference type="RefSeq" id="WP_314796318.1">
    <property type="nucleotide sequence ID" value="NZ_CP130319.1"/>
</dbReference>
<dbReference type="Proteomes" id="UP001304650">
    <property type="component" value="Chromosome"/>
</dbReference>
<accession>A0AA96RIW5</accession>
<dbReference type="AlphaFoldDB" id="A0AA96RIW5"/>
<proteinExistence type="predicted"/>